<keyword evidence="1" id="KW-0732">Signal</keyword>
<organism evidence="3 4">
    <name type="scientific">Paraflavisolibacter caeni</name>
    <dbReference type="NCBI Taxonomy" id="2982496"/>
    <lineage>
        <taxon>Bacteria</taxon>
        <taxon>Pseudomonadati</taxon>
        <taxon>Bacteroidota</taxon>
        <taxon>Chitinophagia</taxon>
        <taxon>Chitinophagales</taxon>
        <taxon>Chitinophagaceae</taxon>
        <taxon>Paraflavisolibacter</taxon>
    </lineage>
</organism>
<name>A0A9X2XY39_9BACT</name>
<dbReference type="AlphaFoldDB" id="A0A9X2XY39"/>
<comment type="caution">
    <text evidence="3">The sequence shown here is derived from an EMBL/GenBank/DDBJ whole genome shotgun (WGS) entry which is preliminary data.</text>
</comment>
<evidence type="ECO:0000259" key="2">
    <source>
        <dbReference type="SMART" id="SM00245"/>
    </source>
</evidence>
<feature type="chain" id="PRO_5040743595" evidence="1">
    <location>
        <begin position="21"/>
        <end position="490"/>
    </location>
</feature>
<evidence type="ECO:0000313" key="3">
    <source>
        <dbReference type="EMBL" id="MCU7550936.1"/>
    </source>
</evidence>
<dbReference type="GO" id="GO:0004175">
    <property type="term" value="F:endopeptidase activity"/>
    <property type="evidence" value="ECO:0007669"/>
    <property type="project" value="TreeGrafter"/>
</dbReference>
<evidence type="ECO:0000256" key="1">
    <source>
        <dbReference type="SAM" id="SignalP"/>
    </source>
</evidence>
<dbReference type="Gene3D" id="3.90.226.10">
    <property type="entry name" value="2-enoyl-CoA Hydratase, Chain A, domain 1"/>
    <property type="match status" value="1"/>
</dbReference>
<gene>
    <name evidence="3" type="ORF">OCK74_17580</name>
</gene>
<reference evidence="3" key="2">
    <citation type="submission" date="2023-04" db="EMBL/GenBank/DDBJ databases">
        <title>Paracnuella aquatica gen. nov., sp. nov., a member of the family Chitinophagaceae isolated from a hot spring.</title>
        <authorList>
            <person name="Wang C."/>
        </authorList>
    </citation>
    <scope>NUCLEOTIDE SEQUENCE</scope>
    <source>
        <strain evidence="3">LB-8</strain>
    </source>
</reference>
<dbReference type="InterPro" id="IPR005151">
    <property type="entry name" value="Tail-specific_protease"/>
</dbReference>
<protein>
    <submittedName>
        <fullName evidence="3">S41 family peptidase</fullName>
    </submittedName>
</protein>
<reference evidence="3" key="1">
    <citation type="submission" date="2022-09" db="EMBL/GenBank/DDBJ databases">
        <authorList>
            <person name="Yuan C."/>
            <person name="Ke Z."/>
        </authorList>
    </citation>
    <scope>NUCLEOTIDE SEQUENCE</scope>
    <source>
        <strain evidence="3">LB-8</strain>
    </source>
</reference>
<evidence type="ECO:0000313" key="4">
    <source>
        <dbReference type="Proteomes" id="UP001155483"/>
    </source>
</evidence>
<dbReference type="GO" id="GO:0007165">
    <property type="term" value="P:signal transduction"/>
    <property type="evidence" value="ECO:0007669"/>
    <property type="project" value="TreeGrafter"/>
</dbReference>
<feature type="domain" description="Tail specific protease" evidence="2">
    <location>
        <begin position="226"/>
        <end position="463"/>
    </location>
</feature>
<dbReference type="Pfam" id="PF03572">
    <property type="entry name" value="Peptidase_S41"/>
    <property type="match status" value="1"/>
</dbReference>
<dbReference type="RefSeq" id="WP_279298375.1">
    <property type="nucleotide sequence ID" value="NZ_JAOTIF010000016.1"/>
</dbReference>
<dbReference type="PANTHER" id="PTHR32060:SF30">
    <property type="entry name" value="CARBOXY-TERMINAL PROCESSING PROTEASE CTPA"/>
    <property type="match status" value="1"/>
</dbReference>
<dbReference type="InterPro" id="IPR029045">
    <property type="entry name" value="ClpP/crotonase-like_dom_sf"/>
</dbReference>
<feature type="signal peptide" evidence="1">
    <location>
        <begin position="1"/>
        <end position="20"/>
    </location>
</feature>
<dbReference type="EMBL" id="JAOTIF010000016">
    <property type="protein sequence ID" value="MCU7550936.1"/>
    <property type="molecule type" value="Genomic_DNA"/>
</dbReference>
<dbReference type="SUPFAM" id="SSF52096">
    <property type="entry name" value="ClpP/crotonase"/>
    <property type="match status" value="1"/>
</dbReference>
<sequence length="490" mass="56308">MRLFYSVILVLLLGSCTVSKEFSTGKKYDASELTEDYALFRNILQDAHPGLYWYTPKDSIDYYFNLGQSMLKDSMTEPGFRNVLSYVVSKVRCGHTSIKPSKQYAKKSRRSSRFFPIVLKLWPDTAVLTLNLNRRDSLLKRGNVVTAIDNKPMNEIVDSLFQYLPADGYNLTHKYQTLSNRGIFGSIYSSVYGVKSSYQVEYLDSLGVKRKATIPLYRVQDDSTYREMRIPQMTRREAKRRRLEDNRTLQFDTSLDMAVMDLSTFTKGYRLPSFFKSSFRELRKKGTKNLVIDLRGNGGGSITNSNLLTKFIASGRFKVADSLYAIKRGSPYAKYRQNRFSNWLFLEFFTSKKKDGHYHFGYFERKRFKPKKKNHYNGTVYILTGGNTFSASTLFTQAVKKQENVIVVGEETGGGAYGNNAWLIPDVTLPHTKVRFRLPLFRLVVDKSLPKNGRGVIPEVEADPSTDAIRRNVDFKKEKVVDMIKNGKRI</sequence>
<dbReference type="GO" id="GO:0030288">
    <property type="term" value="C:outer membrane-bounded periplasmic space"/>
    <property type="evidence" value="ECO:0007669"/>
    <property type="project" value="TreeGrafter"/>
</dbReference>
<accession>A0A9X2XY39</accession>
<dbReference type="PROSITE" id="PS51257">
    <property type="entry name" value="PROKAR_LIPOPROTEIN"/>
    <property type="match status" value="1"/>
</dbReference>
<dbReference type="SMART" id="SM00245">
    <property type="entry name" value="TSPc"/>
    <property type="match status" value="1"/>
</dbReference>
<dbReference type="Proteomes" id="UP001155483">
    <property type="component" value="Unassembled WGS sequence"/>
</dbReference>
<keyword evidence="4" id="KW-1185">Reference proteome</keyword>
<dbReference type="GO" id="GO:0006508">
    <property type="term" value="P:proteolysis"/>
    <property type="evidence" value="ECO:0007669"/>
    <property type="project" value="InterPro"/>
</dbReference>
<dbReference type="PANTHER" id="PTHR32060">
    <property type="entry name" value="TAIL-SPECIFIC PROTEASE"/>
    <property type="match status" value="1"/>
</dbReference>
<dbReference type="GO" id="GO:0008236">
    <property type="term" value="F:serine-type peptidase activity"/>
    <property type="evidence" value="ECO:0007669"/>
    <property type="project" value="InterPro"/>
</dbReference>
<proteinExistence type="predicted"/>